<dbReference type="Gene3D" id="1.20.1070.10">
    <property type="entry name" value="Rhodopsin 7-helix transmembrane proteins"/>
    <property type="match status" value="1"/>
</dbReference>
<evidence type="ECO:0000256" key="1">
    <source>
        <dbReference type="SAM" id="Phobius"/>
    </source>
</evidence>
<keyword evidence="3" id="KW-1185">Reference proteome</keyword>
<proteinExistence type="predicted"/>
<reference evidence="2" key="1">
    <citation type="submission" date="2021-12" db="EMBL/GenBank/DDBJ databases">
        <authorList>
            <person name="King R."/>
        </authorList>
    </citation>
    <scope>NUCLEOTIDE SEQUENCE</scope>
</reference>
<dbReference type="Proteomes" id="UP001154114">
    <property type="component" value="Chromosome 4"/>
</dbReference>
<dbReference type="EMBL" id="LR824007">
    <property type="protein sequence ID" value="CAH0603060.1"/>
    <property type="molecule type" value="Genomic_DNA"/>
</dbReference>
<gene>
    <name evidence="2" type="ORF">CINC_LOCUS10378</name>
</gene>
<protein>
    <submittedName>
        <fullName evidence="2">Uncharacterized protein</fullName>
    </submittedName>
</protein>
<feature type="transmembrane region" description="Helical" evidence="1">
    <location>
        <begin position="250"/>
        <end position="269"/>
    </location>
</feature>
<feature type="transmembrane region" description="Helical" evidence="1">
    <location>
        <begin position="63"/>
        <end position="83"/>
    </location>
</feature>
<keyword evidence="1" id="KW-0472">Membrane</keyword>
<accession>A0A9P0BY44</accession>
<organism evidence="2 3">
    <name type="scientific">Chrysodeixis includens</name>
    <name type="common">Soybean looper</name>
    <name type="synonym">Pseudoplusia includens</name>
    <dbReference type="NCBI Taxonomy" id="689277"/>
    <lineage>
        <taxon>Eukaryota</taxon>
        <taxon>Metazoa</taxon>
        <taxon>Ecdysozoa</taxon>
        <taxon>Arthropoda</taxon>
        <taxon>Hexapoda</taxon>
        <taxon>Insecta</taxon>
        <taxon>Pterygota</taxon>
        <taxon>Neoptera</taxon>
        <taxon>Endopterygota</taxon>
        <taxon>Lepidoptera</taxon>
        <taxon>Glossata</taxon>
        <taxon>Ditrysia</taxon>
        <taxon>Noctuoidea</taxon>
        <taxon>Noctuidae</taxon>
        <taxon>Plusiinae</taxon>
        <taxon>Chrysodeixis</taxon>
    </lineage>
</organism>
<dbReference type="AlphaFoldDB" id="A0A9P0BY44"/>
<feature type="transmembrane region" description="Helical" evidence="1">
    <location>
        <begin position="221"/>
        <end position="244"/>
    </location>
</feature>
<feature type="transmembrane region" description="Helical" evidence="1">
    <location>
        <begin position="145"/>
        <end position="166"/>
    </location>
</feature>
<sequence>MATINPSTHNYTQNVTTSDENVSFLQPYDVVDYTVFIITVIVCLFGALSWIKIKKIRSLKNYVFLNTMFATVLNFFAIWFNAYKYLDTLDKGDKLFYLITLYQFVIIYLRLVVSFWLLVLCCLFYVDIVNVFKVDITRRYLKSSLFAWGVPLIITFVSSALIPITLYNIDKNNGRPDVFLIINIVLIFIPTVVNVGIYIKVLISLFKANDFSRATFEVRRVFTATLIFVLSGILFLLVPIFSLIEPSNFVLAFVEYAQIVTLDIYFLIVKSNRTVWKEYYVNSIRNSNSK</sequence>
<dbReference type="OrthoDB" id="7358538at2759"/>
<keyword evidence="1" id="KW-1133">Transmembrane helix</keyword>
<feature type="transmembrane region" description="Helical" evidence="1">
    <location>
        <begin position="33"/>
        <end position="51"/>
    </location>
</feature>
<name>A0A9P0BY44_CHRIL</name>
<feature type="transmembrane region" description="Helical" evidence="1">
    <location>
        <begin position="178"/>
        <end position="201"/>
    </location>
</feature>
<evidence type="ECO:0000313" key="2">
    <source>
        <dbReference type="EMBL" id="CAH0603060.1"/>
    </source>
</evidence>
<keyword evidence="1" id="KW-0812">Transmembrane</keyword>
<feature type="transmembrane region" description="Helical" evidence="1">
    <location>
        <begin position="95"/>
        <end position="125"/>
    </location>
</feature>
<evidence type="ECO:0000313" key="3">
    <source>
        <dbReference type="Proteomes" id="UP001154114"/>
    </source>
</evidence>